<comment type="caution">
    <text evidence="1">The sequence shown here is derived from an EMBL/GenBank/DDBJ whole genome shotgun (WGS) entry which is preliminary data.</text>
</comment>
<protein>
    <submittedName>
        <fullName evidence="1">Uncharacterized protein</fullName>
    </submittedName>
</protein>
<organism evidence="1 2">
    <name type="scientific">Rhododendron griersonianum</name>
    <dbReference type="NCBI Taxonomy" id="479676"/>
    <lineage>
        <taxon>Eukaryota</taxon>
        <taxon>Viridiplantae</taxon>
        <taxon>Streptophyta</taxon>
        <taxon>Embryophyta</taxon>
        <taxon>Tracheophyta</taxon>
        <taxon>Spermatophyta</taxon>
        <taxon>Magnoliopsida</taxon>
        <taxon>eudicotyledons</taxon>
        <taxon>Gunneridae</taxon>
        <taxon>Pentapetalae</taxon>
        <taxon>asterids</taxon>
        <taxon>Ericales</taxon>
        <taxon>Ericaceae</taxon>
        <taxon>Ericoideae</taxon>
        <taxon>Rhodoreae</taxon>
        <taxon>Rhododendron</taxon>
    </lineage>
</organism>
<reference evidence="1" key="1">
    <citation type="submission" date="2020-08" db="EMBL/GenBank/DDBJ databases">
        <title>Plant Genome Project.</title>
        <authorList>
            <person name="Zhang R.-G."/>
        </authorList>
    </citation>
    <scope>NUCLEOTIDE SEQUENCE</scope>
    <source>
        <strain evidence="1">WSP0</strain>
        <tissue evidence="1">Leaf</tissue>
    </source>
</reference>
<proteinExistence type="predicted"/>
<gene>
    <name evidence="1" type="ORF">RHGRI_011088</name>
</gene>
<name>A0AAV6KKQ3_9ERIC</name>
<evidence type="ECO:0000313" key="1">
    <source>
        <dbReference type="EMBL" id="KAG5553103.1"/>
    </source>
</evidence>
<sequence>MLTFKKIGGQWGNFIAVDEDTLKETSFTKVKILIALKSQSKIEEEINMDANGRIHLV</sequence>
<accession>A0AAV6KKQ3</accession>
<dbReference type="Proteomes" id="UP000823749">
    <property type="component" value="Chromosome 4"/>
</dbReference>
<dbReference type="EMBL" id="JACTNZ010000004">
    <property type="protein sequence ID" value="KAG5553103.1"/>
    <property type="molecule type" value="Genomic_DNA"/>
</dbReference>
<keyword evidence="2" id="KW-1185">Reference proteome</keyword>
<evidence type="ECO:0000313" key="2">
    <source>
        <dbReference type="Proteomes" id="UP000823749"/>
    </source>
</evidence>
<dbReference type="AlphaFoldDB" id="A0AAV6KKQ3"/>